<accession>A0ACC2SLS4</accession>
<keyword evidence="2" id="KW-1185">Reference proteome</keyword>
<sequence length="333" mass="37146">MFFSYWFTLIFLGLGSSQNMISNGISNGISKLNFAVDGTNNILKLIMAVEAFTNNGFSIKESIPLNPPRIDYGITFEELRSLFKHSMVSKCTPAQVKDGKCFCEGKFQEVKLFRNATLDSQASVAVDDTNKLVAISYRITVSETNWQSNYKSTLSRHPYVNGPAMVHDGHLEYVDSLYRMMEPTVVEMLRRHPTYKLHITGYSLGGSVAIISLPFWTNTLKTKKLANKARVFSYSGPRPGNAEFAKYVETLGVPIVRYALKGDVIPHVSDQAMGYSQAGLEFYDSSIPVLRNSVVKCSLNVIEDSSCGMKDVNFYAPLHVTPFQRPAPFPPLC</sequence>
<evidence type="ECO:0000313" key="1">
    <source>
        <dbReference type="EMBL" id="KAJ9063337.1"/>
    </source>
</evidence>
<dbReference type="EMBL" id="QTSX02004973">
    <property type="protein sequence ID" value="KAJ9063337.1"/>
    <property type="molecule type" value="Genomic_DNA"/>
</dbReference>
<evidence type="ECO:0000313" key="2">
    <source>
        <dbReference type="Proteomes" id="UP001165960"/>
    </source>
</evidence>
<dbReference type="Proteomes" id="UP001165960">
    <property type="component" value="Unassembled WGS sequence"/>
</dbReference>
<protein>
    <submittedName>
        <fullName evidence="1">Uncharacterized protein</fullName>
    </submittedName>
</protein>
<organism evidence="1 2">
    <name type="scientific">Entomophthora muscae</name>
    <dbReference type="NCBI Taxonomy" id="34485"/>
    <lineage>
        <taxon>Eukaryota</taxon>
        <taxon>Fungi</taxon>
        <taxon>Fungi incertae sedis</taxon>
        <taxon>Zoopagomycota</taxon>
        <taxon>Entomophthoromycotina</taxon>
        <taxon>Entomophthoromycetes</taxon>
        <taxon>Entomophthorales</taxon>
        <taxon>Entomophthoraceae</taxon>
        <taxon>Entomophthora</taxon>
    </lineage>
</organism>
<reference evidence="1" key="1">
    <citation type="submission" date="2022-04" db="EMBL/GenBank/DDBJ databases">
        <title>Genome of the entomopathogenic fungus Entomophthora muscae.</title>
        <authorList>
            <person name="Elya C."/>
            <person name="Lovett B.R."/>
            <person name="Lee E."/>
            <person name="Macias A.M."/>
            <person name="Hajek A.E."/>
            <person name="De Bivort B.L."/>
            <person name="Kasson M.T."/>
            <person name="De Fine Licht H.H."/>
            <person name="Stajich J.E."/>
        </authorList>
    </citation>
    <scope>NUCLEOTIDE SEQUENCE</scope>
    <source>
        <strain evidence="1">Berkeley</strain>
    </source>
</reference>
<comment type="caution">
    <text evidence="1">The sequence shown here is derived from an EMBL/GenBank/DDBJ whole genome shotgun (WGS) entry which is preliminary data.</text>
</comment>
<gene>
    <name evidence="1" type="ORF">DSO57_1001242</name>
</gene>
<proteinExistence type="predicted"/>
<name>A0ACC2SLS4_9FUNG</name>